<dbReference type="InterPro" id="IPR053925">
    <property type="entry name" value="RecX_HTH_3rd"/>
</dbReference>
<evidence type="ECO:0000256" key="1">
    <source>
        <dbReference type="ARBA" id="ARBA00003529"/>
    </source>
</evidence>
<dbReference type="EMBL" id="AYZF01000016">
    <property type="protein sequence ID" value="KRN05816.1"/>
    <property type="molecule type" value="Genomic_DNA"/>
</dbReference>
<name>A0A0R2DP16_9LACO</name>
<feature type="domain" description="RecX second three-helical" evidence="7">
    <location>
        <begin position="118"/>
        <end position="158"/>
    </location>
</feature>
<evidence type="ECO:0000313" key="11">
    <source>
        <dbReference type="Proteomes" id="UP000050961"/>
    </source>
</evidence>
<dbReference type="eggNOG" id="COG2137">
    <property type="taxonomic scope" value="Bacteria"/>
</dbReference>
<evidence type="ECO:0000256" key="2">
    <source>
        <dbReference type="ARBA" id="ARBA00004496"/>
    </source>
</evidence>
<evidence type="ECO:0000259" key="7">
    <source>
        <dbReference type="Pfam" id="PF02631"/>
    </source>
</evidence>
<dbReference type="STRING" id="1423806.FD15_GL001623"/>
<organism evidence="10 11">
    <name type="scientific">Liquorilactobacillus sucicola DSM 21376 = JCM 15457</name>
    <dbReference type="NCBI Taxonomy" id="1423806"/>
    <lineage>
        <taxon>Bacteria</taxon>
        <taxon>Bacillati</taxon>
        <taxon>Bacillota</taxon>
        <taxon>Bacilli</taxon>
        <taxon>Lactobacillales</taxon>
        <taxon>Lactobacillaceae</taxon>
        <taxon>Liquorilactobacillus</taxon>
    </lineage>
</organism>
<dbReference type="InterPro" id="IPR053926">
    <property type="entry name" value="RecX_HTH_1st"/>
</dbReference>
<comment type="function">
    <text evidence="1 6">Modulates RecA activity.</text>
</comment>
<dbReference type="InterPro" id="IPR036388">
    <property type="entry name" value="WH-like_DNA-bd_sf"/>
</dbReference>
<evidence type="ECO:0000256" key="3">
    <source>
        <dbReference type="ARBA" id="ARBA00009695"/>
    </source>
</evidence>
<proteinExistence type="inferred from homology"/>
<evidence type="ECO:0000259" key="9">
    <source>
        <dbReference type="Pfam" id="PF21982"/>
    </source>
</evidence>
<dbReference type="NCBIfam" id="NF010733">
    <property type="entry name" value="PRK14135.1"/>
    <property type="match status" value="1"/>
</dbReference>
<evidence type="ECO:0000256" key="5">
    <source>
        <dbReference type="ARBA" id="ARBA00022490"/>
    </source>
</evidence>
<dbReference type="GO" id="GO:0005737">
    <property type="term" value="C:cytoplasm"/>
    <property type="evidence" value="ECO:0007669"/>
    <property type="project" value="UniProtKB-SubCell"/>
</dbReference>
<gene>
    <name evidence="6" type="primary">recX</name>
    <name evidence="10" type="ORF">FD15_GL001623</name>
</gene>
<evidence type="ECO:0000259" key="8">
    <source>
        <dbReference type="Pfam" id="PF21981"/>
    </source>
</evidence>
<evidence type="ECO:0000256" key="4">
    <source>
        <dbReference type="ARBA" id="ARBA00018111"/>
    </source>
</evidence>
<dbReference type="Pfam" id="PF02631">
    <property type="entry name" value="RecX_HTH2"/>
    <property type="match status" value="1"/>
</dbReference>
<reference evidence="10 11" key="1">
    <citation type="journal article" date="2015" name="Genome Announc.">
        <title>Expanding the biotechnology potential of lactobacilli through comparative genomics of 213 strains and associated genera.</title>
        <authorList>
            <person name="Sun Z."/>
            <person name="Harris H.M."/>
            <person name="McCann A."/>
            <person name="Guo C."/>
            <person name="Argimon S."/>
            <person name="Zhang W."/>
            <person name="Yang X."/>
            <person name="Jeffery I.B."/>
            <person name="Cooney J.C."/>
            <person name="Kagawa T.F."/>
            <person name="Liu W."/>
            <person name="Song Y."/>
            <person name="Salvetti E."/>
            <person name="Wrobel A."/>
            <person name="Rasinkangas P."/>
            <person name="Parkhill J."/>
            <person name="Rea M.C."/>
            <person name="O'Sullivan O."/>
            <person name="Ritari J."/>
            <person name="Douillard F.P."/>
            <person name="Paul Ross R."/>
            <person name="Yang R."/>
            <person name="Briner A.E."/>
            <person name="Felis G.E."/>
            <person name="de Vos W.M."/>
            <person name="Barrangou R."/>
            <person name="Klaenhammer T.R."/>
            <person name="Caufield P.W."/>
            <person name="Cui Y."/>
            <person name="Zhang H."/>
            <person name="O'Toole P.W."/>
        </authorList>
    </citation>
    <scope>NUCLEOTIDE SEQUENCE [LARGE SCALE GENOMIC DNA]</scope>
    <source>
        <strain evidence="10 11">DSM 21376</strain>
    </source>
</reference>
<dbReference type="Pfam" id="PF21981">
    <property type="entry name" value="RecX_HTH3"/>
    <property type="match status" value="1"/>
</dbReference>
<accession>A0A0R2DP16</accession>
<dbReference type="PANTHER" id="PTHR33602">
    <property type="entry name" value="REGULATORY PROTEIN RECX FAMILY PROTEIN"/>
    <property type="match status" value="1"/>
</dbReference>
<sequence>MVYKSLSKDDCALKITKIQLQKRKGRFNIYIDGKYSFSLSEDVLVKYHLFKDQELTSTQIENLSNADETAKAHSKALTYLSSQLRTEKEVTDYLKKHDISPEKIQLVLEKLRYEKLLDDKKYAESYIRTMMKTSDKGFKVIRNNLRSKGVLEKTIEDAEKEYNSSYMIQKGIALAKKYERQYSRYPFNQKIQKIKQRFLAKGFSSEELRAITDSVDFGRNEDAEKQLLQEQATKLWHKYHSTIPKQRYFKVKQALYRKGFSLSEIETVLANFTE</sequence>
<dbReference type="Gene3D" id="1.10.10.10">
    <property type="entry name" value="Winged helix-like DNA-binding domain superfamily/Winged helix DNA-binding domain"/>
    <property type="match status" value="4"/>
</dbReference>
<dbReference type="GO" id="GO:0006282">
    <property type="term" value="P:regulation of DNA repair"/>
    <property type="evidence" value="ECO:0007669"/>
    <property type="project" value="UniProtKB-UniRule"/>
</dbReference>
<keyword evidence="11" id="KW-1185">Reference proteome</keyword>
<dbReference type="AlphaFoldDB" id="A0A0R2DP16"/>
<evidence type="ECO:0000313" key="10">
    <source>
        <dbReference type="EMBL" id="KRN05816.1"/>
    </source>
</evidence>
<dbReference type="Proteomes" id="UP000050961">
    <property type="component" value="Unassembled WGS sequence"/>
</dbReference>
<comment type="caution">
    <text evidence="10">The sequence shown here is derived from an EMBL/GenBank/DDBJ whole genome shotgun (WGS) entry which is preliminary data.</text>
</comment>
<dbReference type="Pfam" id="PF21982">
    <property type="entry name" value="RecX_HTH1"/>
    <property type="match status" value="1"/>
</dbReference>
<dbReference type="InterPro" id="IPR003783">
    <property type="entry name" value="Regulatory_RecX"/>
</dbReference>
<comment type="subcellular location">
    <subcellularLocation>
        <location evidence="2 6">Cytoplasm</location>
    </subcellularLocation>
</comment>
<feature type="domain" description="RecX third three-helical" evidence="8">
    <location>
        <begin position="226"/>
        <end position="269"/>
    </location>
</feature>
<dbReference type="OrthoDB" id="5421057at2"/>
<dbReference type="PATRIC" id="fig|1423806.3.peg.1645"/>
<protein>
    <recommendedName>
        <fullName evidence="4 6">Regulatory protein RecX</fullName>
    </recommendedName>
</protein>
<evidence type="ECO:0000256" key="6">
    <source>
        <dbReference type="HAMAP-Rule" id="MF_01114"/>
    </source>
</evidence>
<keyword evidence="5 6" id="KW-0963">Cytoplasm</keyword>
<comment type="similarity">
    <text evidence="3 6">Belongs to the RecX family.</text>
</comment>
<dbReference type="PANTHER" id="PTHR33602:SF1">
    <property type="entry name" value="REGULATORY PROTEIN RECX FAMILY PROTEIN"/>
    <property type="match status" value="1"/>
</dbReference>
<feature type="domain" description="RecX first three-helical" evidence="9">
    <location>
        <begin position="72"/>
        <end position="111"/>
    </location>
</feature>
<dbReference type="HAMAP" id="MF_01114">
    <property type="entry name" value="RecX"/>
    <property type="match status" value="1"/>
</dbReference>
<dbReference type="InterPro" id="IPR053924">
    <property type="entry name" value="RecX_HTH_2nd"/>
</dbReference>